<evidence type="ECO:0000256" key="14">
    <source>
        <dbReference type="PROSITE-ProRule" id="PRU01379"/>
    </source>
</evidence>
<evidence type="ECO:0000256" key="13">
    <source>
        <dbReference type="ARBA" id="ARBA00023180"/>
    </source>
</evidence>
<dbReference type="CDD" id="cd03869">
    <property type="entry name" value="M14_CPX_like"/>
    <property type="match status" value="1"/>
</dbReference>
<dbReference type="PROSITE" id="PS01286">
    <property type="entry name" value="FA58C_2"/>
    <property type="match status" value="1"/>
</dbReference>
<evidence type="ECO:0000313" key="19">
    <source>
        <dbReference type="EMBL" id="KAA8579241.1"/>
    </source>
</evidence>
<protein>
    <submittedName>
        <fullName evidence="19">Uncharacterized protein</fullName>
    </submittedName>
</protein>
<dbReference type="Pfam" id="PF00246">
    <property type="entry name" value="Peptidase_M14"/>
    <property type="match status" value="1"/>
</dbReference>
<evidence type="ECO:0000259" key="18">
    <source>
        <dbReference type="PROSITE" id="PS52035"/>
    </source>
</evidence>
<dbReference type="Pfam" id="PF00754">
    <property type="entry name" value="F5_F8_type_C"/>
    <property type="match status" value="1"/>
</dbReference>
<evidence type="ECO:0000256" key="15">
    <source>
        <dbReference type="SAM" id="MobiDB-lite"/>
    </source>
</evidence>
<dbReference type="GO" id="GO:0008270">
    <property type="term" value="F:zinc ion binding"/>
    <property type="evidence" value="ECO:0007669"/>
    <property type="project" value="InterPro"/>
</dbReference>
<evidence type="ECO:0000256" key="7">
    <source>
        <dbReference type="ARBA" id="ARBA00022723"/>
    </source>
</evidence>
<sequence>MERSLCTLAAVIFLGGFLDTALTDNTTTEINSLFNNNSTTTAESVTVQPQDPSSDRPTPTAAQRTLSTPAGRVKQLDTKNISQDSEEETDDSKKEDKKTELDCPPLGLESLRVDDSQIQASSYQRTGLGPHRGRLNIQSGIGDGDLYDGAWCAEHKDQHQWLEVDAIHLTLFTGVILQGRNSIWSWDWVHTYKVQLSNDSVTWTACMNGTKEAVFEGNQDPETPVLGLLPVPTVARFIRINPQTWYSNGTICLRAEILGCRVDDPTDIYSSEQEPGSKDALDFRQHNYKEMRKLMKSVTEECPNITRIYTIGKSYMGLKLYVMEISDNPGKHELGEPEFRYVAGMHGNEALGRELVLNLMQYLCREYKKGNQRVVRLVTETRIHLMPSMNPDGYEEAYKKGSELAGWADGRHSYEGIDLNHNFPDLNNIMWDAQETAADPSKVANHYIPIPEYYTQEDAMFLKNDLKLMQIVRPSQVAPETRAVISWMQDIPFVLSANLHGGELVVTYPFDCTRDWAPQEDTPTADNAFFRWLASVYASTNLVMSNPNRRLCHYEDFQVHNNIINGGAWHTVPGSMNDFSYMHTNCFEVTVELSCDKFPHVSELPIEWENNKESLLVYMEQVHRGIKGVIRDKLTRQGIADAVIKVEDHDHDIRSATDGDYWRLLNPGEYKVVVWAEGYFPSVRHCHVGMEPHPTICDFTLTKTPIQRLKEIRAKGGKIPQDLQLRLRALRLRKLRASTRTINQRRESQRLQQARRE</sequence>
<keyword evidence="12" id="KW-1015">Disulfide bond</keyword>
<dbReference type="GO" id="GO:0004181">
    <property type="term" value="F:metallocarboxypeptidase activity"/>
    <property type="evidence" value="ECO:0007669"/>
    <property type="project" value="InterPro"/>
</dbReference>
<dbReference type="InterPro" id="IPR008969">
    <property type="entry name" value="CarboxyPept-like_regulatory"/>
</dbReference>
<dbReference type="SUPFAM" id="SSF53187">
    <property type="entry name" value="Zn-dependent exopeptidases"/>
    <property type="match status" value="1"/>
</dbReference>
<dbReference type="FunFam" id="3.40.630.10:FF:000007">
    <property type="entry name" value="Carboxypeptidase X (M14 family), member 1"/>
    <property type="match status" value="1"/>
</dbReference>
<evidence type="ECO:0000256" key="9">
    <source>
        <dbReference type="ARBA" id="ARBA00022801"/>
    </source>
</evidence>
<feature type="compositionally biased region" description="Basic and acidic residues" evidence="15">
    <location>
        <begin position="91"/>
        <end position="101"/>
    </location>
</feature>
<dbReference type="InterPro" id="IPR057247">
    <property type="entry name" value="CARBOXYPEPT_ZN_2"/>
</dbReference>
<dbReference type="InterPro" id="IPR057246">
    <property type="entry name" value="CARBOXYPEPT_ZN_1"/>
</dbReference>
<keyword evidence="20" id="KW-1185">Reference proteome</keyword>
<dbReference type="GO" id="GO:0005615">
    <property type="term" value="C:extracellular space"/>
    <property type="evidence" value="ECO:0007669"/>
    <property type="project" value="TreeGrafter"/>
</dbReference>
<dbReference type="CDD" id="cd11308">
    <property type="entry name" value="Peptidase_M14NE-CP-C_like"/>
    <property type="match status" value="1"/>
</dbReference>
<dbReference type="InterPro" id="IPR008979">
    <property type="entry name" value="Galactose-bd-like_sf"/>
</dbReference>
<evidence type="ECO:0000313" key="20">
    <source>
        <dbReference type="Proteomes" id="UP000327493"/>
    </source>
</evidence>
<dbReference type="SMART" id="SM00231">
    <property type="entry name" value="FA58C"/>
    <property type="match status" value="1"/>
</dbReference>
<dbReference type="PROSITE" id="PS00132">
    <property type="entry name" value="CARBOXYPEPT_ZN_1"/>
    <property type="match status" value="1"/>
</dbReference>
<evidence type="ECO:0000256" key="2">
    <source>
        <dbReference type="ARBA" id="ARBA00004613"/>
    </source>
</evidence>
<dbReference type="Pfam" id="PF13620">
    <property type="entry name" value="CarboxypepD_reg"/>
    <property type="match status" value="1"/>
</dbReference>
<dbReference type="FunFam" id="2.60.40.1120:FF:000009">
    <property type="entry name" value="adipocyte enhancer-binding protein 1"/>
    <property type="match status" value="1"/>
</dbReference>
<feature type="active site" description="Proton donor/acceptor" evidence="14">
    <location>
        <position position="592"/>
    </location>
</feature>
<gene>
    <name evidence="19" type="ORF">FQN60_007182</name>
</gene>
<evidence type="ECO:0000259" key="17">
    <source>
        <dbReference type="PROSITE" id="PS50022"/>
    </source>
</evidence>
<dbReference type="InterPro" id="IPR050753">
    <property type="entry name" value="Peptidase_M14_domain"/>
</dbReference>
<evidence type="ECO:0000256" key="1">
    <source>
        <dbReference type="ARBA" id="ARBA00001947"/>
    </source>
</evidence>
<dbReference type="Proteomes" id="UP000327493">
    <property type="component" value="Unassembled WGS sequence"/>
</dbReference>
<keyword evidence="6" id="KW-0645">Protease</keyword>
<comment type="cofactor">
    <cofactor evidence="1">
        <name>Zn(2+)</name>
        <dbReference type="ChEBI" id="CHEBI:29105"/>
    </cofactor>
</comment>
<keyword evidence="9" id="KW-0378">Hydrolase</keyword>
<dbReference type="Gene3D" id="3.40.630.10">
    <property type="entry name" value="Zn peptidases"/>
    <property type="match status" value="1"/>
</dbReference>
<dbReference type="Gene3D" id="2.60.40.1120">
    <property type="entry name" value="Carboxypeptidase-like, regulatory domain"/>
    <property type="match status" value="1"/>
</dbReference>
<dbReference type="AlphaFoldDB" id="A0A5J5CFZ3"/>
<dbReference type="PANTHER" id="PTHR11532:SF43">
    <property type="entry name" value="CARBOXYPEPTIDASE X1-RELATED"/>
    <property type="match status" value="1"/>
</dbReference>
<evidence type="ECO:0000256" key="12">
    <source>
        <dbReference type="ARBA" id="ARBA00023157"/>
    </source>
</evidence>
<evidence type="ECO:0000256" key="3">
    <source>
        <dbReference type="ARBA" id="ARBA00005988"/>
    </source>
</evidence>
<feature type="signal peptide" evidence="16">
    <location>
        <begin position="1"/>
        <end position="23"/>
    </location>
</feature>
<evidence type="ECO:0000256" key="10">
    <source>
        <dbReference type="ARBA" id="ARBA00022833"/>
    </source>
</evidence>
<evidence type="ECO:0000256" key="16">
    <source>
        <dbReference type="SAM" id="SignalP"/>
    </source>
</evidence>
<keyword evidence="8 16" id="KW-0732">Signal</keyword>
<keyword evidence="5" id="KW-0121">Carboxypeptidase</keyword>
<comment type="similarity">
    <text evidence="3 14">Belongs to the peptidase M14 family.</text>
</comment>
<proteinExistence type="inferred from homology"/>
<feature type="region of interest" description="Disordered" evidence="15">
    <location>
        <begin position="40"/>
        <end position="107"/>
    </location>
</feature>
<keyword evidence="11" id="KW-0482">Metalloprotease</keyword>
<dbReference type="Gene3D" id="2.60.120.260">
    <property type="entry name" value="Galactose-binding domain-like"/>
    <property type="match status" value="1"/>
</dbReference>
<dbReference type="PANTHER" id="PTHR11532">
    <property type="entry name" value="PROTEASE M14 CARBOXYPEPTIDASE"/>
    <property type="match status" value="1"/>
</dbReference>
<keyword evidence="10" id="KW-0862">Zinc</keyword>
<dbReference type="PROSITE" id="PS52035">
    <property type="entry name" value="PEPTIDASE_M14"/>
    <property type="match status" value="1"/>
</dbReference>
<dbReference type="SUPFAM" id="SSF49785">
    <property type="entry name" value="Galactose-binding domain-like"/>
    <property type="match status" value="1"/>
</dbReference>
<evidence type="ECO:0000256" key="8">
    <source>
        <dbReference type="ARBA" id="ARBA00022729"/>
    </source>
</evidence>
<comment type="subcellular location">
    <subcellularLocation>
        <location evidence="2">Secreted</location>
    </subcellularLocation>
</comment>
<dbReference type="InterPro" id="IPR000834">
    <property type="entry name" value="Peptidase_M14"/>
</dbReference>
<feature type="chain" id="PRO_5023815249" evidence="16">
    <location>
        <begin position="24"/>
        <end position="757"/>
    </location>
</feature>
<evidence type="ECO:0000256" key="5">
    <source>
        <dbReference type="ARBA" id="ARBA00022645"/>
    </source>
</evidence>
<dbReference type="PROSITE" id="PS01285">
    <property type="entry name" value="FA58C_1"/>
    <property type="match status" value="1"/>
</dbReference>
<dbReference type="FunFam" id="2.60.120.260:FF:000035">
    <property type="entry name" value="probable carboxypeptidase X1 isoform X2"/>
    <property type="match status" value="1"/>
</dbReference>
<comment type="caution">
    <text evidence="19">The sequence shown here is derived from an EMBL/GenBank/DDBJ whole genome shotgun (WGS) entry which is preliminary data.</text>
</comment>
<dbReference type="PRINTS" id="PR00765">
    <property type="entry name" value="CRBOXYPTASEA"/>
</dbReference>
<evidence type="ECO:0000256" key="11">
    <source>
        <dbReference type="ARBA" id="ARBA00023049"/>
    </source>
</evidence>
<keyword evidence="4" id="KW-0964">Secreted</keyword>
<feature type="compositionally biased region" description="Polar residues" evidence="15">
    <location>
        <begin position="40"/>
        <end position="68"/>
    </location>
</feature>
<feature type="domain" description="F5/8 type C" evidence="17">
    <location>
        <begin position="101"/>
        <end position="260"/>
    </location>
</feature>
<dbReference type="SMART" id="SM00631">
    <property type="entry name" value="Zn_pept"/>
    <property type="match status" value="1"/>
</dbReference>
<dbReference type="EMBL" id="VOFY01000038">
    <property type="protein sequence ID" value="KAA8579241.1"/>
    <property type="molecule type" value="Genomic_DNA"/>
</dbReference>
<accession>A0A5J5CFZ3</accession>
<feature type="domain" description="Peptidase M14" evidence="18">
    <location>
        <begin position="284"/>
        <end position="622"/>
    </location>
</feature>
<evidence type="ECO:0000256" key="6">
    <source>
        <dbReference type="ARBA" id="ARBA00022670"/>
    </source>
</evidence>
<evidence type="ECO:0000256" key="4">
    <source>
        <dbReference type="ARBA" id="ARBA00022525"/>
    </source>
</evidence>
<organism evidence="19 20">
    <name type="scientific">Etheostoma spectabile</name>
    <name type="common">orangethroat darter</name>
    <dbReference type="NCBI Taxonomy" id="54343"/>
    <lineage>
        <taxon>Eukaryota</taxon>
        <taxon>Metazoa</taxon>
        <taxon>Chordata</taxon>
        <taxon>Craniata</taxon>
        <taxon>Vertebrata</taxon>
        <taxon>Euteleostomi</taxon>
        <taxon>Actinopterygii</taxon>
        <taxon>Neopterygii</taxon>
        <taxon>Teleostei</taxon>
        <taxon>Neoteleostei</taxon>
        <taxon>Acanthomorphata</taxon>
        <taxon>Eupercaria</taxon>
        <taxon>Perciformes</taxon>
        <taxon>Percoidei</taxon>
        <taxon>Percidae</taxon>
        <taxon>Etheostomatinae</taxon>
        <taxon>Etheostoma</taxon>
    </lineage>
</organism>
<dbReference type="PROSITE" id="PS50022">
    <property type="entry name" value="FA58C_3"/>
    <property type="match status" value="1"/>
</dbReference>
<name>A0A5J5CFZ3_9PERO</name>
<reference evidence="19 20" key="1">
    <citation type="submission" date="2019-08" db="EMBL/GenBank/DDBJ databases">
        <title>A chromosome-level genome assembly, high-density linkage maps, and genome scans reveal the genomic architecture of hybrid incompatibilities underlying speciation via character displacement in darters (Percidae: Etheostominae).</title>
        <authorList>
            <person name="Moran R.L."/>
            <person name="Catchen J.M."/>
            <person name="Fuller R.C."/>
        </authorList>
    </citation>
    <scope>NUCLEOTIDE SEQUENCE [LARGE SCALE GENOMIC DNA]</scope>
    <source>
        <strain evidence="19">EspeVRDwgs_2016</strain>
        <tissue evidence="19">Muscle</tissue>
    </source>
</reference>
<dbReference type="SUPFAM" id="SSF49464">
    <property type="entry name" value="Carboxypeptidase regulatory domain-like"/>
    <property type="match status" value="1"/>
</dbReference>
<dbReference type="GO" id="GO:0006508">
    <property type="term" value="P:proteolysis"/>
    <property type="evidence" value="ECO:0007669"/>
    <property type="project" value="UniProtKB-KW"/>
</dbReference>
<dbReference type="InterPro" id="IPR000421">
    <property type="entry name" value="FA58C"/>
</dbReference>
<keyword evidence="7" id="KW-0479">Metal-binding</keyword>
<dbReference type="CDD" id="cd00057">
    <property type="entry name" value="FA58C"/>
    <property type="match status" value="1"/>
</dbReference>
<keyword evidence="13" id="KW-0325">Glycoprotein</keyword>
<dbReference type="PROSITE" id="PS00133">
    <property type="entry name" value="CARBOXYPEPT_ZN_2"/>
    <property type="match status" value="1"/>
</dbReference>